<sequence length="321" mass="34450">MAPFGRDTTGEEVAKTFARGVEGKVIVITGPSAGGIGAETAISLASANPKQLILLGRTEAKISPVLDEIKKINPAISAKFIKLDLGNLSSVREAASTINERVSHIDVLINNAGIMAVKQYTKTVDGFESQLATNHLGHFLLTNLLMGKLLAAGEGAKIVNLSSMGYELSEFRFDDWNFSDGATYHPWSAYAQSKTANILFTHALARKLADKGVFSFAIQPGYVPDSKLQDDVTQEMFMEGYNMAVERMGPDFIGVDPPKSLQCGSSTTLVAALDPALTGSSSAFLQDCAIREGIKEYATSAENVGRLWALSEELVGEKFAY</sequence>
<dbReference type="EMBL" id="VXIT01000014">
    <property type="protein sequence ID" value="KAA6408314.1"/>
    <property type="molecule type" value="Genomic_DNA"/>
</dbReference>
<protein>
    <recommendedName>
        <fullName evidence="5">Short-chain dehydrogenase</fullName>
    </recommendedName>
</protein>
<organism evidence="3 4">
    <name type="scientific">Lasallia pustulata</name>
    <dbReference type="NCBI Taxonomy" id="136370"/>
    <lineage>
        <taxon>Eukaryota</taxon>
        <taxon>Fungi</taxon>
        <taxon>Dikarya</taxon>
        <taxon>Ascomycota</taxon>
        <taxon>Pezizomycotina</taxon>
        <taxon>Lecanoromycetes</taxon>
        <taxon>OSLEUM clade</taxon>
        <taxon>Umbilicariomycetidae</taxon>
        <taxon>Umbilicariales</taxon>
        <taxon>Umbilicariaceae</taxon>
        <taxon>Lasallia</taxon>
    </lineage>
</organism>
<reference evidence="3 4" key="1">
    <citation type="submission" date="2019-09" db="EMBL/GenBank/DDBJ databases">
        <title>The hologenome of the rock-dwelling lichen Lasallia pustulata.</title>
        <authorList>
            <person name="Greshake Tzovaras B."/>
            <person name="Segers F."/>
            <person name="Bicker A."/>
            <person name="Dal Grande F."/>
            <person name="Otte J."/>
            <person name="Hankeln T."/>
            <person name="Schmitt I."/>
            <person name="Ebersberger I."/>
        </authorList>
    </citation>
    <scope>NUCLEOTIDE SEQUENCE [LARGE SCALE GENOMIC DNA]</scope>
    <source>
        <strain evidence="3">A1-1</strain>
    </source>
</reference>
<gene>
    <name evidence="3" type="ORF">FRX48_08056</name>
</gene>
<keyword evidence="1" id="KW-0560">Oxidoreductase</keyword>
<dbReference type="PANTHER" id="PTHR43157">
    <property type="entry name" value="PHOSPHATIDYLINOSITOL-GLYCAN BIOSYNTHESIS CLASS F PROTEIN-RELATED"/>
    <property type="match status" value="1"/>
</dbReference>
<dbReference type="InterPro" id="IPR036291">
    <property type="entry name" value="NAD(P)-bd_dom_sf"/>
</dbReference>
<dbReference type="SUPFAM" id="SSF51735">
    <property type="entry name" value="NAD(P)-binding Rossmann-fold domains"/>
    <property type="match status" value="1"/>
</dbReference>
<evidence type="ECO:0000256" key="2">
    <source>
        <dbReference type="RuleBase" id="RU000363"/>
    </source>
</evidence>
<proteinExistence type="inferred from homology"/>
<name>A0A5M8PHP9_9LECA</name>
<dbReference type="GO" id="GO:0016491">
    <property type="term" value="F:oxidoreductase activity"/>
    <property type="evidence" value="ECO:0007669"/>
    <property type="project" value="UniProtKB-KW"/>
</dbReference>
<dbReference type="Proteomes" id="UP000324767">
    <property type="component" value="Unassembled WGS sequence"/>
</dbReference>
<dbReference type="PRINTS" id="PR00080">
    <property type="entry name" value="SDRFAMILY"/>
</dbReference>
<dbReference type="Gene3D" id="3.40.50.720">
    <property type="entry name" value="NAD(P)-binding Rossmann-like Domain"/>
    <property type="match status" value="1"/>
</dbReference>
<dbReference type="PANTHER" id="PTHR43157:SF31">
    <property type="entry name" value="PHOSPHATIDYLINOSITOL-GLYCAN BIOSYNTHESIS CLASS F PROTEIN"/>
    <property type="match status" value="1"/>
</dbReference>
<evidence type="ECO:0000313" key="3">
    <source>
        <dbReference type="EMBL" id="KAA6408314.1"/>
    </source>
</evidence>
<dbReference type="InterPro" id="IPR002347">
    <property type="entry name" value="SDR_fam"/>
</dbReference>
<comment type="similarity">
    <text evidence="2">Belongs to the short-chain dehydrogenases/reductases (SDR) family.</text>
</comment>
<dbReference type="AlphaFoldDB" id="A0A5M8PHP9"/>
<dbReference type="OrthoDB" id="191139at2759"/>
<evidence type="ECO:0008006" key="5">
    <source>
        <dbReference type="Google" id="ProtNLM"/>
    </source>
</evidence>
<dbReference type="Pfam" id="PF00106">
    <property type="entry name" value="adh_short"/>
    <property type="match status" value="1"/>
</dbReference>
<evidence type="ECO:0000256" key="1">
    <source>
        <dbReference type="ARBA" id="ARBA00023002"/>
    </source>
</evidence>
<accession>A0A5M8PHP9</accession>
<dbReference type="PRINTS" id="PR00081">
    <property type="entry name" value="GDHRDH"/>
</dbReference>
<evidence type="ECO:0000313" key="4">
    <source>
        <dbReference type="Proteomes" id="UP000324767"/>
    </source>
</evidence>
<comment type="caution">
    <text evidence="3">The sequence shown here is derived from an EMBL/GenBank/DDBJ whole genome shotgun (WGS) entry which is preliminary data.</text>
</comment>